<keyword evidence="2" id="KW-1185">Reference proteome</keyword>
<dbReference type="eggNOG" id="COG5464">
    <property type="taxonomic scope" value="Bacteria"/>
</dbReference>
<gene>
    <name evidence="1" type="ordered locus">Thivi_1208</name>
</gene>
<dbReference type="PANTHER" id="PTHR41317:SF1">
    <property type="entry name" value="PD-(D_E)XK NUCLEASE FAMILY TRANSPOSASE"/>
    <property type="match status" value="1"/>
</dbReference>
<evidence type="ECO:0000313" key="1">
    <source>
        <dbReference type="EMBL" id="AFL73232.1"/>
    </source>
</evidence>
<dbReference type="AlphaFoldDB" id="I3Y8B4"/>
<dbReference type="EMBL" id="CP003154">
    <property type="protein sequence ID" value="AFL73232.1"/>
    <property type="molecule type" value="Genomic_DNA"/>
</dbReference>
<organism evidence="1 2">
    <name type="scientific">Thiocystis violascens (strain ATCC 17096 / DSM 198 / 6111)</name>
    <name type="common">Chromatium violascens</name>
    <dbReference type="NCBI Taxonomy" id="765911"/>
    <lineage>
        <taxon>Bacteria</taxon>
        <taxon>Pseudomonadati</taxon>
        <taxon>Pseudomonadota</taxon>
        <taxon>Gammaproteobacteria</taxon>
        <taxon>Chromatiales</taxon>
        <taxon>Chromatiaceae</taxon>
        <taxon>Thiocystis</taxon>
    </lineage>
</organism>
<evidence type="ECO:0008006" key="3">
    <source>
        <dbReference type="Google" id="ProtNLM"/>
    </source>
</evidence>
<dbReference type="NCBIfam" id="TIGR01784">
    <property type="entry name" value="T_den_put_tspse"/>
    <property type="match status" value="1"/>
</dbReference>
<accession>I3Y8B4</accession>
<dbReference type="HOGENOM" id="CLU_057504_0_2_6"/>
<sequence length="306" mass="34867">MPSIATGPLLDPKNDYVFKRLFGEAPELLVSLINDLRPDLPEIRSVEILNPGINAEELRGKYIILDVLARDGEGHAYNVEIQVRRYGAWHQRALYYLARMLAHRLEQGEDYATLRAAVGIHLLDFDLFTDTPEQRAQALWRFEMRDARQPEVTLGNRLQLTLIELKKADRLGLGSDPLSAWITFFEHWREEQTMATIEHAPIQEALNRVRQLSADEEARRLAFVRERALHDEVSLLKEAREEGEQIGMRKGRQEGRQEGRLEAALDTARNLIALGVLSDGQIAQVTGLRVAQVEALHSADRNETPR</sequence>
<dbReference type="KEGG" id="tvi:Thivi_1208"/>
<dbReference type="Proteomes" id="UP000006062">
    <property type="component" value="Chromosome"/>
</dbReference>
<proteinExistence type="predicted"/>
<dbReference type="OrthoDB" id="5764332at2"/>
<dbReference type="PANTHER" id="PTHR41317">
    <property type="entry name" value="PD-(D_E)XK NUCLEASE FAMILY TRANSPOSASE"/>
    <property type="match status" value="1"/>
</dbReference>
<dbReference type="InterPro" id="IPR010106">
    <property type="entry name" value="RpnA"/>
</dbReference>
<dbReference type="STRING" id="765911.Thivi_1208"/>
<dbReference type="RefSeq" id="WP_014777716.1">
    <property type="nucleotide sequence ID" value="NC_018012.1"/>
</dbReference>
<dbReference type="Pfam" id="PF12784">
    <property type="entry name" value="PDDEXK_2"/>
    <property type="match status" value="1"/>
</dbReference>
<reference evidence="1 2" key="1">
    <citation type="submission" date="2012-06" db="EMBL/GenBank/DDBJ databases">
        <title>Complete sequence of Thiocystis violascens DSM 198.</title>
        <authorList>
            <consortium name="US DOE Joint Genome Institute"/>
            <person name="Lucas S."/>
            <person name="Han J."/>
            <person name="Lapidus A."/>
            <person name="Cheng J.-F."/>
            <person name="Goodwin L."/>
            <person name="Pitluck S."/>
            <person name="Peters L."/>
            <person name="Ovchinnikova G."/>
            <person name="Teshima H."/>
            <person name="Detter J.C."/>
            <person name="Han C."/>
            <person name="Tapia R."/>
            <person name="Land M."/>
            <person name="Hauser L."/>
            <person name="Kyrpides N."/>
            <person name="Ivanova N."/>
            <person name="Pagani I."/>
            <person name="Vogl K."/>
            <person name="Liu Z."/>
            <person name="Frigaard N.-U."/>
            <person name="Bryant D."/>
            <person name="Woyke T."/>
        </authorList>
    </citation>
    <scope>NUCLEOTIDE SEQUENCE [LARGE SCALE GENOMIC DNA]</scope>
    <source>
        <strain evidence="2">ATCC 17096 / DSM 198 / 6111</strain>
    </source>
</reference>
<name>I3Y8B4_THIV6</name>
<evidence type="ECO:0000313" key="2">
    <source>
        <dbReference type="Proteomes" id="UP000006062"/>
    </source>
</evidence>
<protein>
    <recommendedName>
        <fullName evidence="3">Rpn family recombination-promoting nuclease/putative transposase</fullName>
    </recommendedName>
</protein>